<dbReference type="EC" id="3.2.1.-" evidence="9"/>
<keyword evidence="3 9" id="KW-0378">Hydrolase</keyword>
<evidence type="ECO:0000256" key="6">
    <source>
        <dbReference type="ARBA" id="ARBA00023277"/>
    </source>
</evidence>
<dbReference type="InterPro" id="IPR013320">
    <property type="entry name" value="ConA-like_dom_sf"/>
</dbReference>
<comment type="similarity">
    <text evidence="2 9">Belongs to the glycosyl hydrolase 7 (cellulase C) family.</text>
</comment>
<keyword evidence="7 9" id="KW-0326">Glycosidase</keyword>
<evidence type="ECO:0000256" key="3">
    <source>
        <dbReference type="ARBA" id="ARBA00022801"/>
    </source>
</evidence>
<gene>
    <name evidence="11" type="ORF">HYFRA_00012238</name>
</gene>
<proteinExistence type="inferred from homology"/>
<evidence type="ECO:0000313" key="11">
    <source>
        <dbReference type="EMBL" id="CAG8956694.1"/>
    </source>
</evidence>
<evidence type="ECO:0000256" key="9">
    <source>
        <dbReference type="RuleBase" id="RU361164"/>
    </source>
</evidence>
<dbReference type="GO" id="GO:0008810">
    <property type="term" value="F:cellulase activity"/>
    <property type="evidence" value="ECO:0007669"/>
    <property type="project" value="UniProtKB-EC"/>
</dbReference>
<keyword evidence="6" id="KW-0119">Carbohydrate metabolism</keyword>
<keyword evidence="8 9" id="KW-0624">Polysaccharide degradation</keyword>
<dbReference type="InterPro" id="IPR001722">
    <property type="entry name" value="Glyco_hydro_7"/>
</dbReference>
<accession>A0A9N9L057</accession>
<evidence type="ECO:0000256" key="2">
    <source>
        <dbReference type="ARBA" id="ARBA00006044"/>
    </source>
</evidence>
<dbReference type="EMBL" id="CAJVRL010000072">
    <property type="protein sequence ID" value="CAG8956694.1"/>
    <property type="molecule type" value="Genomic_DNA"/>
</dbReference>
<dbReference type="Proteomes" id="UP000696280">
    <property type="component" value="Unassembled WGS sequence"/>
</dbReference>
<keyword evidence="4 9" id="KW-0136">Cellulose degradation</keyword>
<comment type="caution">
    <text evidence="11">The sequence shown here is derived from an EMBL/GenBank/DDBJ whole genome shotgun (WGS) entry which is preliminary data.</text>
</comment>
<evidence type="ECO:0000256" key="8">
    <source>
        <dbReference type="ARBA" id="ARBA00023326"/>
    </source>
</evidence>
<dbReference type="SUPFAM" id="SSF49899">
    <property type="entry name" value="Concanavalin A-like lectins/glucanases"/>
    <property type="match status" value="1"/>
</dbReference>
<dbReference type="PRINTS" id="PR00734">
    <property type="entry name" value="GLHYDRLASE7"/>
</dbReference>
<evidence type="ECO:0000256" key="7">
    <source>
        <dbReference type="ARBA" id="ARBA00023295"/>
    </source>
</evidence>
<keyword evidence="5" id="KW-0325">Glycoprotein</keyword>
<organism evidence="11 12">
    <name type="scientific">Hymenoscyphus fraxineus</name>
    <dbReference type="NCBI Taxonomy" id="746836"/>
    <lineage>
        <taxon>Eukaryota</taxon>
        <taxon>Fungi</taxon>
        <taxon>Dikarya</taxon>
        <taxon>Ascomycota</taxon>
        <taxon>Pezizomycotina</taxon>
        <taxon>Leotiomycetes</taxon>
        <taxon>Helotiales</taxon>
        <taxon>Helotiaceae</taxon>
        <taxon>Hymenoscyphus</taxon>
    </lineage>
</organism>
<dbReference type="PANTHER" id="PTHR33753:SF1">
    <property type="entry name" value="ENDO-BETA-1,4-GLUCANASE CELB"/>
    <property type="match status" value="1"/>
</dbReference>
<evidence type="ECO:0000313" key="12">
    <source>
        <dbReference type="Proteomes" id="UP000696280"/>
    </source>
</evidence>
<dbReference type="OrthoDB" id="412382at2759"/>
<reference evidence="11" key="1">
    <citation type="submission" date="2021-07" db="EMBL/GenBank/DDBJ databases">
        <authorList>
            <person name="Durling M."/>
        </authorList>
    </citation>
    <scope>NUCLEOTIDE SEQUENCE</scope>
</reference>
<name>A0A9N9L057_9HELO</name>
<evidence type="ECO:0000256" key="10">
    <source>
        <dbReference type="SAM" id="SignalP"/>
    </source>
</evidence>
<evidence type="ECO:0000256" key="4">
    <source>
        <dbReference type="ARBA" id="ARBA00023001"/>
    </source>
</evidence>
<feature type="chain" id="PRO_5040412944" description="Glucanase" evidence="10">
    <location>
        <begin position="19"/>
        <end position="414"/>
    </location>
</feature>
<dbReference type="InterPro" id="IPR037019">
    <property type="entry name" value="Glyco_hydro_7_sf"/>
</dbReference>
<dbReference type="Pfam" id="PF00840">
    <property type="entry name" value="Glyco_hydro_7"/>
    <property type="match status" value="1"/>
</dbReference>
<keyword evidence="10" id="KW-0732">Signal</keyword>
<sequence length="414" mass="44480">MASSIVFLSSLLFTLTTAQTLSTVPEVHPTLQTWECTNAGGCVSKISQIVLDQLAHPIYQKHNPTLDCGVFGSGPNSTVCPDEKTCAQNCIVDGIPDYSKFGVRTNGSSLLMHQIEDGKNVTPRVYLLDEAGENYEMLNLTGREFSFNVDVTKLPCGMNGALYLVEMEADGGKSEINTAGAAIGSGYCDAQCFTLPFINGEANIPAHGSCCNELDIWEANARANSIAPHTCRKPGLYRCTGPECEFDGVCDEWGCTYNPYALGNKEYYGPKFTVDTTRPFTVVTQFPADASGTLTAIRRLYIQDGKIINNAAVNINGTAPFDELNTEFCSRPGGGTFIPLGGMPVMGKALSRGMVLAFSIWWDVGGFMNWLNSGDAGPCNATEGNPEVIVQVEPNPAVVFSEVKWGEIGSTFSA</sequence>
<evidence type="ECO:0000256" key="5">
    <source>
        <dbReference type="ARBA" id="ARBA00023180"/>
    </source>
</evidence>
<dbReference type="PANTHER" id="PTHR33753">
    <property type="entry name" value="1,4-BETA-D-GLUCAN CELLOBIOHYDROLASE B"/>
    <property type="match status" value="1"/>
</dbReference>
<evidence type="ECO:0000256" key="1">
    <source>
        <dbReference type="ARBA" id="ARBA00000966"/>
    </source>
</evidence>
<protein>
    <recommendedName>
        <fullName evidence="9">Glucanase</fullName>
        <ecNumber evidence="9">3.2.1.-</ecNumber>
    </recommendedName>
</protein>
<dbReference type="CDD" id="cd07999">
    <property type="entry name" value="GH7_CBH_EG"/>
    <property type="match status" value="1"/>
</dbReference>
<dbReference type="GO" id="GO:0030245">
    <property type="term" value="P:cellulose catabolic process"/>
    <property type="evidence" value="ECO:0007669"/>
    <property type="project" value="UniProtKB-KW"/>
</dbReference>
<keyword evidence="12" id="KW-1185">Reference proteome</keyword>
<dbReference type="AlphaFoldDB" id="A0A9N9L057"/>
<comment type="catalytic activity">
    <reaction evidence="1">
        <text>Endohydrolysis of (1-&gt;4)-beta-D-glucosidic linkages in cellulose, lichenin and cereal beta-D-glucans.</text>
        <dbReference type="EC" id="3.2.1.4"/>
    </reaction>
</comment>
<feature type="signal peptide" evidence="10">
    <location>
        <begin position="1"/>
        <end position="18"/>
    </location>
</feature>
<dbReference type="Gene3D" id="2.70.100.10">
    <property type="entry name" value="Glycoside hydrolase, family 7, domain"/>
    <property type="match status" value="1"/>
</dbReference>